<gene>
    <name evidence="1" type="ORF">CEXT_52571</name>
</gene>
<dbReference type="AlphaFoldDB" id="A0AAV4NEV6"/>
<reference evidence="1 2" key="1">
    <citation type="submission" date="2021-06" db="EMBL/GenBank/DDBJ databases">
        <title>Caerostris extrusa draft genome.</title>
        <authorList>
            <person name="Kono N."/>
            <person name="Arakawa K."/>
        </authorList>
    </citation>
    <scope>NUCLEOTIDE SEQUENCE [LARGE SCALE GENOMIC DNA]</scope>
</reference>
<comment type="caution">
    <text evidence="1">The sequence shown here is derived from an EMBL/GenBank/DDBJ whole genome shotgun (WGS) entry which is preliminary data.</text>
</comment>
<proteinExistence type="predicted"/>
<name>A0AAV4NEV6_CAEEX</name>
<organism evidence="1 2">
    <name type="scientific">Caerostris extrusa</name>
    <name type="common">Bark spider</name>
    <name type="synonym">Caerostris bankana</name>
    <dbReference type="NCBI Taxonomy" id="172846"/>
    <lineage>
        <taxon>Eukaryota</taxon>
        <taxon>Metazoa</taxon>
        <taxon>Ecdysozoa</taxon>
        <taxon>Arthropoda</taxon>
        <taxon>Chelicerata</taxon>
        <taxon>Arachnida</taxon>
        <taxon>Araneae</taxon>
        <taxon>Araneomorphae</taxon>
        <taxon>Entelegynae</taxon>
        <taxon>Araneoidea</taxon>
        <taxon>Araneidae</taxon>
        <taxon>Caerostris</taxon>
    </lineage>
</organism>
<evidence type="ECO:0000313" key="2">
    <source>
        <dbReference type="Proteomes" id="UP001054945"/>
    </source>
</evidence>
<dbReference type="EMBL" id="BPLR01020818">
    <property type="protein sequence ID" value="GIX82894.1"/>
    <property type="molecule type" value="Genomic_DNA"/>
</dbReference>
<dbReference type="Proteomes" id="UP001054945">
    <property type="component" value="Unassembled WGS sequence"/>
</dbReference>
<keyword evidence="2" id="KW-1185">Reference proteome</keyword>
<accession>A0AAV4NEV6</accession>
<evidence type="ECO:0000313" key="1">
    <source>
        <dbReference type="EMBL" id="GIX82894.1"/>
    </source>
</evidence>
<protein>
    <submittedName>
        <fullName evidence="1">Uncharacterized protein</fullName>
    </submittedName>
</protein>
<sequence length="91" mass="10330">MTIDELAQVEISHGSIHTILSDDLKMKHLHECKYYPAVSEPGLNENLAIDWGRAIILYHSVHGKKFNTHEQTSRNSLALDYELDSESVPNL</sequence>